<evidence type="ECO:0000313" key="5">
    <source>
        <dbReference type="Proteomes" id="UP000618051"/>
    </source>
</evidence>
<protein>
    <submittedName>
        <fullName evidence="3">Uncharacterized protein</fullName>
    </submittedName>
</protein>
<dbReference type="Gene3D" id="1.25.40.10">
    <property type="entry name" value="Tetratricopeptide repeat domain"/>
    <property type="match status" value="1"/>
</dbReference>
<evidence type="ECO:0000256" key="1">
    <source>
        <dbReference type="SAM" id="MobiDB-lite"/>
    </source>
</evidence>
<accession>A0A835NJ41</accession>
<feature type="region of interest" description="Disordered" evidence="1">
    <location>
        <begin position="138"/>
        <end position="187"/>
    </location>
</feature>
<dbReference type="SUPFAM" id="SSF81901">
    <property type="entry name" value="HCP-like"/>
    <property type="match status" value="1"/>
</dbReference>
<evidence type="ECO:0000256" key="2">
    <source>
        <dbReference type="SAM" id="Phobius"/>
    </source>
</evidence>
<evidence type="ECO:0000313" key="3">
    <source>
        <dbReference type="EMBL" id="KAG0115664.1"/>
    </source>
</evidence>
<dbReference type="InterPro" id="IPR006597">
    <property type="entry name" value="Sel1-like"/>
</dbReference>
<reference evidence="4" key="3">
    <citation type="submission" date="2022-01" db="EMBL/GenBank/DDBJ databases">
        <authorList>
            <person name="Rubenstein D.R."/>
        </authorList>
    </citation>
    <scope>NUCLEOTIDE SEQUENCE</scope>
    <source>
        <strain evidence="4">SS15</strain>
        <tissue evidence="4">Liver</tissue>
    </source>
</reference>
<feature type="compositionally biased region" description="Basic residues" evidence="1">
    <location>
        <begin position="205"/>
        <end position="217"/>
    </location>
</feature>
<keyword evidence="2" id="KW-0472">Membrane</keyword>
<name>A0A835NJ41_9PASS</name>
<dbReference type="Pfam" id="PF08238">
    <property type="entry name" value="Sel1"/>
    <property type="match status" value="1"/>
</dbReference>
<organism evidence="3">
    <name type="scientific">Lamprotornis superbus</name>
    <dbReference type="NCBI Taxonomy" id="245042"/>
    <lineage>
        <taxon>Eukaryota</taxon>
        <taxon>Metazoa</taxon>
        <taxon>Chordata</taxon>
        <taxon>Craniata</taxon>
        <taxon>Vertebrata</taxon>
        <taxon>Euteleostomi</taxon>
        <taxon>Archelosauria</taxon>
        <taxon>Archosauria</taxon>
        <taxon>Dinosauria</taxon>
        <taxon>Saurischia</taxon>
        <taxon>Theropoda</taxon>
        <taxon>Coelurosauria</taxon>
        <taxon>Aves</taxon>
        <taxon>Neognathae</taxon>
        <taxon>Neoaves</taxon>
        <taxon>Telluraves</taxon>
        <taxon>Australaves</taxon>
        <taxon>Passeriformes</taxon>
        <taxon>Sturnidae</taxon>
        <taxon>Lamprotornis</taxon>
    </lineage>
</organism>
<dbReference type="AlphaFoldDB" id="A0A835NJ41"/>
<keyword evidence="2" id="KW-0812">Transmembrane</keyword>
<feature type="transmembrane region" description="Helical" evidence="2">
    <location>
        <begin position="49"/>
        <end position="68"/>
    </location>
</feature>
<dbReference type="EMBL" id="JADDUC010000209">
    <property type="protein sequence ID" value="KAG0115664.1"/>
    <property type="molecule type" value="Genomic_DNA"/>
</dbReference>
<reference evidence="3" key="1">
    <citation type="submission" date="2020-10" db="EMBL/GenBank/DDBJ databases">
        <title>Feather gene expression reveals the developmental basis of iridescence in African starlings.</title>
        <authorList>
            <person name="Rubenstein D.R."/>
        </authorList>
    </citation>
    <scope>NUCLEOTIDE SEQUENCE</scope>
    <source>
        <strain evidence="3">SS15</strain>
        <tissue evidence="3">Liver</tissue>
    </source>
</reference>
<dbReference type="SMART" id="SM00671">
    <property type="entry name" value="SEL1"/>
    <property type="match status" value="1"/>
</dbReference>
<dbReference type="InterPro" id="IPR011990">
    <property type="entry name" value="TPR-like_helical_dom_sf"/>
</dbReference>
<dbReference type="EMBL" id="JADDUC020000006">
    <property type="protein sequence ID" value="KAI1238518.1"/>
    <property type="molecule type" value="Genomic_DNA"/>
</dbReference>
<sequence>MESARKRNKKASYQMETIPATDIRWFTRELSTQLTLAAHFQLLRAPYSWDYQLAAVITTGLLLLYIPLCYEDFHFHVAHMYAHLGYPNAQHILGQRYLQGAGVKKNEDMAMHWFRQAAGQGHPHSSFNLAVGTLRNMTGSGETPQCGSSPRAPRSSATFGKHLQEQKPSLSDCCNTDARPTLPPSALSNPTFSLLGYGYASKRLHETRKMRHRRKRPGGAADSRPARKRSRLQPSSTAGTLQREPIDLEESSTPALEPGLSETYTSQALVAVLVNIFICQLAMCCSLECRDAAPKAGIAATEAPSPTRGSEALSHRQQEIKAIVSQDLQPKALPPTHLADETASAPKACGNRSIHTQPLLVYSTAQNAC</sequence>
<keyword evidence="5" id="KW-1185">Reference proteome</keyword>
<reference evidence="4 5" key="2">
    <citation type="journal article" date="2021" name="J. Hered.">
        <title>Feather Gene Expression Elucidates the Developmental Basis of Plumage Iridescence in African Starlings.</title>
        <authorList>
            <person name="Rubenstein D.R."/>
            <person name="Corvelo A."/>
            <person name="MacManes M.D."/>
            <person name="Maia R."/>
            <person name="Narzisi G."/>
            <person name="Rousaki A."/>
            <person name="Vandenabeele P."/>
            <person name="Shawkey M.D."/>
            <person name="Solomon J."/>
        </authorList>
    </citation>
    <scope>NUCLEOTIDE SEQUENCE [LARGE SCALE GENOMIC DNA]</scope>
    <source>
        <strain evidence="4">SS15</strain>
    </source>
</reference>
<dbReference type="OrthoDB" id="2384430at2759"/>
<dbReference type="Proteomes" id="UP000618051">
    <property type="component" value="Unassembled WGS sequence"/>
</dbReference>
<feature type="region of interest" description="Disordered" evidence="1">
    <location>
        <begin position="205"/>
        <end position="259"/>
    </location>
</feature>
<keyword evidence="2" id="KW-1133">Transmembrane helix</keyword>
<feature type="compositionally biased region" description="Polar residues" evidence="1">
    <location>
        <begin position="138"/>
        <end position="148"/>
    </location>
</feature>
<gene>
    <name evidence="4" type="ORF">IHE44_0013252</name>
    <name evidence="3" type="ORF">IHE44_005563</name>
</gene>
<evidence type="ECO:0000313" key="4">
    <source>
        <dbReference type="EMBL" id="KAI1238518.1"/>
    </source>
</evidence>
<proteinExistence type="predicted"/>
<comment type="caution">
    <text evidence="3">The sequence shown here is derived from an EMBL/GenBank/DDBJ whole genome shotgun (WGS) entry which is preliminary data.</text>
</comment>